<proteinExistence type="predicted"/>
<reference evidence="2" key="1">
    <citation type="journal article" date="2019" name="Int. J. Syst. Evol. Microbiol.">
        <title>The Global Catalogue of Microorganisms (GCM) 10K type strain sequencing project: providing services to taxonomists for standard genome sequencing and annotation.</title>
        <authorList>
            <consortium name="The Broad Institute Genomics Platform"/>
            <consortium name="The Broad Institute Genome Sequencing Center for Infectious Disease"/>
            <person name="Wu L."/>
            <person name="Ma J."/>
        </authorList>
    </citation>
    <scope>NUCLEOTIDE SEQUENCE [LARGE SCALE GENOMIC DNA]</scope>
    <source>
        <strain evidence="2">JCM 17809</strain>
    </source>
</reference>
<sequence length="105" mass="10907">MTGYRIPARLAHVVPDGAPDPPSTVFIMQLPDGVPAVLRDSGAWIWTVAAGGEEDVAGAIAELVGLTREAVADDVSAYLDDLVGRGLLEVDAPSRNGGPVRVDQC</sequence>
<dbReference type="EMBL" id="BAABGM010000015">
    <property type="protein sequence ID" value="GAA4407680.1"/>
    <property type="molecule type" value="Genomic_DNA"/>
</dbReference>
<dbReference type="RefSeq" id="WP_345206198.1">
    <property type="nucleotide sequence ID" value="NZ_BAABGM010000015.1"/>
</dbReference>
<dbReference type="Proteomes" id="UP001500945">
    <property type="component" value="Unassembled WGS sequence"/>
</dbReference>
<comment type="caution">
    <text evidence="1">The sequence shown here is derived from an EMBL/GenBank/DDBJ whole genome shotgun (WGS) entry which is preliminary data.</text>
</comment>
<evidence type="ECO:0000313" key="1">
    <source>
        <dbReference type="EMBL" id="GAA4407680.1"/>
    </source>
</evidence>
<name>A0ABP8KJL8_9MICO</name>
<organism evidence="1 2">
    <name type="scientific">Fodinibacter luteus</name>
    <dbReference type="NCBI Taxonomy" id="552064"/>
    <lineage>
        <taxon>Bacteria</taxon>
        <taxon>Bacillati</taxon>
        <taxon>Actinomycetota</taxon>
        <taxon>Actinomycetes</taxon>
        <taxon>Micrococcales</taxon>
        <taxon>Intrasporangiaceae</taxon>
        <taxon>Fodinibacter (ex Wang et al. 2009)</taxon>
    </lineage>
</organism>
<evidence type="ECO:0008006" key="3">
    <source>
        <dbReference type="Google" id="ProtNLM"/>
    </source>
</evidence>
<keyword evidence="2" id="KW-1185">Reference proteome</keyword>
<dbReference type="InterPro" id="IPR008792">
    <property type="entry name" value="PQQD"/>
</dbReference>
<accession>A0ABP8KJL8</accession>
<gene>
    <name evidence="1" type="ORF">GCM10023168_23990</name>
</gene>
<evidence type="ECO:0000313" key="2">
    <source>
        <dbReference type="Proteomes" id="UP001500945"/>
    </source>
</evidence>
<dbReference type="Pfam" id="PF05402">
    <property type="entry name" value="PqqD"/>
    <property type="match status" value="1"/>
</dbReference>
<protein>
    <recommendedName>
        <fullName evidence="3">Coenzyme PQQ synthesis protein D (PqqD)</fullName>
    </recommendedName>
</protein>